<proteinExistence type="predicted"/>
<feature type="domain" description="Reverse transcriptase/retrotransposon-derived protein RNase H-like" evidence="1">
    <location>
        <begin position="7"/>
        <end position="84"/>
    </location>
</feature>
<name>A0A0B7ND83_9FUNG</name>
<dbReference type="Proteomes" id="UP000054107">
    <property type="component" value="Unassembled WGS sequence"/>
</dbReference>
<gene>
    <name evidence="3" type="primary">PARPA_06932.1 scaffold 25142</name>
</gene>
<evidence type="ECO:0000313" key="4">
    <source>
        <dbReference type="Proteomes" id="UP000054107"/>
    </source>
</evidence>
<feature type="domain" description="Integrase zinc-binding" evidence="2">
    <location>
        <begin position="173"/>
        <end position="210"/>
    </location>
</feature>
<dbReference type="InterPro" id="IPR043502">
    <property type="entry name" value="DNA/RNA_pol_sf"/>
</dbReference>
<dbReference type="AlphaFoldDB" id="A0A0B7ND83"/>
<dbReference type="STRING" id="35722.A0A0B7ND83"/>
<evidence type="ECO:0000259" key="2">
    <source>
        <dbReference type="Pfam" id="PF17921"/>
    </source>
</evidence>
<evidence type="ECO:0000313" key="3">
    <source>
        <dbReference type="EMBL" id="CEP12914.1"/>
    </source>
</evidence>
<organism evidence="3 4">
    <name type="scientific">Parasitella parasitica</name>
    <dbReference type="NCBI Taxonomy" id="35722"/>
    <lineage>
        <taxon>Eukaryota</taxon>
        <taxon>Fungi</taxon>
        <taxon>Fungi incertae sedis</taxon>
        <taxon>Mucoromycota</taxon>
        <taxon>Mucoromycotina</taxon>
        <taxon>Mucoromycetes</taxon>
        <taxon>Mucorales</taxon>
        <taxon>Mucorineae</taxon>
        <taxon>Mucoraceae</taxon>
        <taxon>Parasitella</taxon>
    </lineage>
</organism>
<dbReference type="Pfam" id="PF17921">
    <property type="entry name" value="Integrase_H2C2"/>
    <property type="match status" value="1"/>
</dbReference>
<dbReference type="Pfam" id="PF17919">
    <property type="entry name" value="RT_RNaseH_2"/>
    <property type="match status" value="1"/>
</dbReference>
<protein>
    <recommendedName>
        <fullName evidence="5">Reverse transcriptase/retrotransposon-derived protein RNase H-like domain-containing protein</fullName>
    </recommendedName>
</protein>
<dbReference type="PANTHER" id="PTHR34072">
    <property type="entry name" value="ENZYMATIC POLYPROTEIN-RELATED"/>
    <property type="match status" value="1"/>
</dbReference>
<dbReference type="Gene3D" id="1.10.340.70">
    <property type="match status" value="1"/>
</dbReference>
<accession>A0A0B7ND83</accession>
<sequence>MPYICSQDKQEAFELIKKELISLSTLAYPNTKFSYDVHCDASNIGLGACLVQQGRPIAYASRTLNSAEQNYSTTEKECLPVVWGRIARWIMALQEYQHYTILHKKGTLNKDADALSRIADVNTQTIINHETFKGLQHVYPHIKLTIQEEVQDPYSWNNELLCFKLQDEEVPMIPVGLIEMVLRQTHDSSTAGHFGVEKAMAKIKKSDWTPMYPITPTAVGKIWATDIAILPEKPTRNSLSSGYHGLSFQMGGDMLIEIIRHS</sequence>
<dbReference type="InterPro" id="IPR041577">
    <property type="entry name" value="RT_RNaseH_2"/>
</dbReference>
<dbReference type="OrthoDB" id="6771023at2759"/>
<dbReference type="CDD" id="cd09274">
    <property type="entry name" value="RNase_HI_RT_Ty3"/>
    <property type="match status" value="1"/>
</dbReference>
<reference evidence="3 4" key="1">
    <citation type="submission" date="2014-09" db="EMBL/GenBank/DDBJ databases">
        <authorList>
            <person name="Ellenberger Sabrina"/>
        </authorList>
    </citation>
    <scope>NUCLEOTIDE SEQUENCE [LARGE SCALE GENOMIC DNA]</scope>
    <source>
        <strain evidence="3 4">CBS 412.66</strain>
    </source>
</reference>
<dbReference type="InterPro" id="IPR041588">
    <property type="entry name" value="Integrase_H2C2"/>
</dbReference>
<evidence type="ECO:0008006" key="5">
    <source>
        <dbReference type="Google" id="ProtNLM"/>
    </source>
</evidence>
<dbReference type="SUPFAM" id="SSF56672">
    <property type="entry name" value="DNA/RNA polymerases"/>
    <property type="match status" value="1"/>
</dbReference>
<evidence type="ECO:0000259" key="1">
    <source>
        <dbReference type="Pfam" id="PF17919"/>
    </source>
</evidence>
<dbReference type="EMBL" id="LN728830">
    <property type="protein sequence ID" value="CEP12914.1"/>
    <property type="molecule type" value="Genomic_DNA"/>
</dbReference>
<keyword evidence="4" id="KW-1185">Reference proteome</keyword>